<sequence length="263" mass="28553">MAGLVHWAASGDKQMMSVLPLLKAMARPLVDYALPPRCPSCGTIVQEDFAFCLNCWGGMELLGEPCCARCGLPFAYDMGQGAECAKCLADPPPFDSARAVMAYGDVARTVALRLKYGRRIGLARLIARQMLRHVPDYGDDPPVIVPVPLHRWRLWGRGFNQSALIADHLGRLTGLPVEKHILLRIRRTQPLRGMNPAARAKTVRGAFALANGHGVKGRRVLLIDDVHTSGATAGACAQVLHRGGASHVRLLCWARALPRDAAD</sequence>
<evidence type="ECO:0000259" key="2">
    <source>
        <dbReference type="Pfam" id="PF18912"/>
    </source>
</evidence>
<dbReference type="PANTHER" id="PTHR47505:SF1">
    <property type="entry name" value="DNA UTILIZATION PROTEIN YHGH"/>
    <property type="match status" value="1"/>
</dbReference>
<evidence type="ECO:0000256" key="1">
    <source>
        <dbReference type="ARBA" id="ARBA00008007"/>
    </source>
</evidence>
<dbReference type="InterPro" id="IPR000836">
    <property type="entry name" value="PRTase_dom"/>
</dbReference>
<accession>A0ABU1WWT2</accession>
<evidence type="ECO:0000313" key="3">
    <source>
        <dbReference type="EMBL" id="MDR7153755.1"/>
    </source>
</evidence>
<dbReference type="Pfam" id="PF18912">
    <property type="entry name" value="DZR_2"/>
    <property type="match status" value="1"/>
</dbReference>
<dbReference type="EMBL" id="JAVDWV010000002">
    <property type="protein sequence ID" value="MDR7153755.1"/>
    <property type="molecule type" value="Genomic_DNA"/>
</dbReference>
<organism evidence="3 4">
    <name type="scientific">Sphingobium xenophagum</name>
    <dbReference type="NCBI Taxonomy" id="121428"/>
    <lineage>
        <taxon>Bacteria</taxon>
        <taxon>Pseudomonadati</taxon>
        <taxon>Pseudomonadota</taxon>
        <taxon>Alphaproteobacteria</taxon>
        <taxon>Sphingomonadales</taxon>
        <taxon>Sphingomonadaceae</taxon>
        <taxon>Sphingobium</taxon>
    </lineage>
</organism>
<comment type="caution">
    <text evidence="3">The sequence shown here is derived from an EMBL/GenBank/DDBJ whole genome shotgun (WGS) entry which is preliminary data.</text>
</comment>
<dbReference type="Gene3D" id="3.40.50.2020">
    <property type="match status" value="1"/>
</dbReference>
<keyword evidence="4" id="KW-1185">Reference proteome</keyword>
<dbReference type="Proteomes" id="UP001267638">
    <property type="component" value="Unassembled WGS sequence"/>
</dbReference>
<dbReference type="InterPro" id="IPR044005">
    <property type="entry name" value="DZR_2"/>
</dbReference>
<proteinExistence type="inferred from homology"/>
<dbReference type="InterPro" id="IPR029057">
    <property type="entry name" value="PRTase-like"/>
</dbReference>
<dbReference type="CDD" id="cd06223">
    <property type="entry name" value="PRTases_typeI"/>
    <property type="match status" value="1"/>
</dbReference>
<reference evidence="3 4" key="1">
    <citation type="submission" date="2023-07" db="EMBL/GenBank/DDBJ databases">
        <title>Sorghum-associated microbial communities from plants grown in Nebraska, USA.</title>
        <authorList>
            <person name="Schachtman D."/>
        </authorList>
    </citation>
    <scope>NUCLEOTIDE SEQUENCE [LARGE SCALE GENOMIC DNA]</scope>
    <source>
        <strain evidence="3 4">4256</strain>
    </source>
</reference>
<dbReference type="PANTHER" id="PTHR47505">
    <property type="entry name" value="DNA UTILIZATION PROTEIN YHGH"/>
    <property type="match status" value="1"/>
</dbReference>
<evidence type="ECO:0000313" key="4">
    <source>
        <dbReference type="Proteomes" id="UP001267638"/>
    </source>
</evidence>
<protein>
    <submittedName>
        <fullName evidence="3">ComF family protein</fullName>
    </submittedName>
</protein>
<dbReference type="InterPro" id="IPR051910">
    <property type="entry name" value="ComF/GntX_DNA_util-trans"/>
</dbReference>
<feature type="domain" description="Double zinc ribbon" evidence="2">
    <location>
        <begin position="29"/>
        <end position="88"/>
    </location>
</feature>
<gene>
    <name evidence="3" type="ORF">J2W40_000552</name>
</gene>
<name>A0ABU1WWT2_SPHXE</name>
<comment type="similarity">
    <text evidence="1">Belongs to the ComF/GntX family.</text>
</comment>
<dbReference type="SUPFAM" id="SSF53271">
    <property type="entry name" value="PRTase-like"/>
    <property type="match status" value="1"/>
</dbReference>